<organism evidence="1 2">
    <name type="scientific">Nonomuraea marmarensis</name>
    <dbReference type="NCBI Taxonomy" id="3351344"/>
    <lineage>
        <taxon>Bacteria</taxon>
        <taxon>Bacillati</taxon>
        <taxon>Actinomycetota</taxon>
        <taxon>Actinomycetes</taxon>
        <taxon>Streptosporangiales</taxon>
        <taxon>Streptosporangiaceae</taxon>
        <taxon>Nonomuraea</taxon>
    </lineage>
</organism>
<dbReference type="Gene3D" id="3.40.630.30">
    <property type="match status" value="1"/>
</dbReference>
<evidence type="ECO:0000313" key="2">
    <source>
        <dbReference type="Proteomes" id="UP001603978"/>
    </source>
</evidence>
<comment type="caution">
    <text evidence="1">The sequence shown here is derived from an EMBL/GenBank/DDBJ whole genome shotgun (WGS) entry which is preliminary data.</text>
</comment>
<reference evidence="1 2" key="1">
    <citation type="submission" date="2024-10" db="EMBL/GenBank/DDBJ databases">
        <authorList>
            <person name="Topkara A.R."/>
            <person name="Saygin H."/>
        </authorList>
    </citation>
    <scope>NUCLEOTIDE SEQUENCE [LARGE SCALE GENOMIC DNA]</scope>
    <source>
        <strain evidence="1 2">M3C6</strain>
    </source>
</reference>
<evidence type="ECO:0000313" key="1">
    <source>
        <dbReference type="EMBL" id="MFG1707916.1"/>
    </source>
</evidence>
<dbReference type="Proteomes" id="UP001603978">
    <property type="component" value="Unassembled WGS sequence"/>
</dbReference>
<sequence length="102" mass="10833">MSFEIRAALPEDSATIEAVRIATWRVAYREVMPAAFLTGLQVRPEVVRGRSESLARGRASGMVAVRATGSYAASADPQFNAPSTMHAIPPCAPSQGSLRCGK</sequence>
<protein>
    <submittedName>
        <fullName evidence="1">Uncharacterized protein</fullName>
    </submittedName>
</protein>
<dbReference type="EMBL" id="JBICRM010000024">
    <property type="protein sequence ID" value="MFG1707916.1"/>
    <property type="molecule type" value="Genomic_DNA"/>
</dbReference>
<dbReference type="RefSeq" id="WP_393171985.1">
    <property type="nucleotide sequence ID" value="NZ_JBICRM010000024.1"/>
</dbReference>
<proteinExistence type="predicted"/>
<keyword evidence="2" id="KW-1185">Reference proteome</keyword>
<gene>
    <name evidence="1" type="ORF">ACFLIM_32380</name>
</gene>
<accession>A0ABW7AKL1</accession>
<name>A0ABW7AKL1_9ACTN</name>